<sequence>MYIVLSRLLLPLLIFGWSRALRNCKSDELCVTRELCEKSDDTGRGHLVPRLLDSSCSPGFVCCDKEQLRIYNSSQEYNMRNGEFKTAVPDHPHQSCGSPGGENECVPRHLCNGTINDNGRYLISARIDQKNNFGCKSLEYCCPINDQLNEKDSEPMRNLRDFKYKGCGYSNRNGLYFDIVGYNDNEALFGEFPWMIALVDMHGAYVCGGTLIHPSLVLTSAHNVVPHSAKSLVARAGEWDLKSVEEPHPYQTRQIRRIERHDQFNTLTLYNDIALLVLEQPFLLEPHIQPLCLPPVETPKLLEQLRSAQCFATGWGHLNITSDPMEHILKRIDLPVLDHQQCQQMLRQTILGHRFILRPSFLCAGGEKGKDTCKGDGGSPLFCTMPNELDRYVLAGIVSWGIECAVEKIPATYTNVPHLRTWIDEKALQNGFQLS</sequence>
<keyword evidence="2" id="KW-0964">Secreted</keyword>
<evidence type="ECO:0000256" key="5">
    <source>
        <dbReference type="ARBA" id="ARBA00068096"/>
    </source>
</evidence>
<evidence type="ECO:0000256" key="1">
    <source>
        <dbReference type="ARBA" id="ARBA00004613"/>
    </source>
</evidence>
<keyword evidence="9" id="KW-1185">Reference proteome</keyword>
<evidence type="ECO:0000259" key="8">
    <source>
        <dbReference type="PROSITE" id="PS50240"/>
    </source>
</evidence>
<dbReference type="Gene3D" id="2.40.10.10">
    <property type="entry name" value="Trypsin-like serine proteases"/>
    <property type="match status" value="2"/>
</dbReference>
<dbReference type="GO" id="GO:0005576">
    <property type="term" value="C:extracellular region"/>
    <property type="evidence" value="ECO:0007669"/>
    <property type="project" value="UniProtKB-SubCell"/>
</dbReference>
<evidence type="ECO:0000313" key="9">
    <source>
        <dbReference type="Proteomes" id="UP000504634"/>
    </source>
</evidence>
<dbReference type="InterPro" id="IPR009003">
    <property type="entry name" value="Peptidase_S1_PA"/>
</dbReference>
<evidence type="ECO:0000256" key="7">
    <source>
        <dbReference type="SAM" id="SignalP"/>
    </source>
</evidence>
<reference evidence="10" key="1">
    <citation type="submission" date="2025-08" db="UniProtKB">
        <authorList>
            <consortium name="RefSeq"/>
        </authorList>
    </citation>
    <scope>IDENTIFICATION</scope>
    <source>
        <strain evidence="10">11010-0011.00</strain>
        <tissue evidence="10">Whole body</tissue>
    </source>
</reference>
<dbReference type="InterPro" id="IPR041515">
    <property type="entry name" value="PPAF-2-like_Clip"/>
</dbReference>
<feature type="domain" description="Peptidase S1" evidence="8">
    <location>
        <begin position="179"/>
        <end position="428"/>
    </location>
</feature>
<keyword evidence="3" id="KW-1015">Disulfide bond</keyword>
<dbReference type="AlphaFoldDB" id="A0A6J2THD1"/>
<dbReference type="PROSITE" id="PS50240">
    <property type="entry name" value="TRYPSIN_DOM"/>
    <property type="match status" value="1"/>
</dbReference>
<evidence type="ECO:0000313" key="10">
    <source>
        <dbReference type="RefSeq" id="XP_030374513.1"/>
    </source>
</evidence>
<proteinExistence type="inferred from homology"/>
<dbReference type="Pfam" id="PF00089">
    <property type="entry name" value="Trypsin"/>
    <property type="match status" value="1"/>
</dbReference>
<dbReference type="InterPro" id="IPR001254">
    <property type="entry name" value="Trypsin_dom"/>
</dbReference>
<dbReference type="GO" id="GO:0006508">
    <property type="term" value="P:proteolysis"/>
    <property type="evidence" value="ECO:0007669"/>
    <property type="project" value="InterPro"/>
</dbReference>
<organism evidence="9 10">
    <name type="scientific">Drosophila lebanonensis</name>
    <name type="common">Fruit fly</name>
    <name type="synonym">Scaptodrosophila lebanonensis</name>
    <dbReference type="NCBI Taxonomy" id="7225"/>
    <lineage>
        <taxon>Eukaryota</taxon>
        <taxon>Metazoa</taxon>
        <taxon>Ecdysozoa</taxon>
        <taxon>Arthropoda</taxon>
        <taxon>Hexapoda</taxon>
        <taxon>Insecta</taxon>
        <taxon>Pterygota</taxon>
        <taxon>Neoptera</taxon>
        <taxon>Endopterygota</taxon>
        <taxon>Diptera</taxon>
        <taxon>Brachycera</taxon>
        <taxon>Muscomorpha</taxon>
        <taxon>Ephydroidea</taxon>
        <taxon>Drosophilidae</taxon>
        <taxon>Scaptodrosophila</taxon>
    </lineage>
</organism>
<comment type="subcellular location">
    <subcellularLocation>
        <location evidence="1">Secreted</location>
    </subcellularLocation>
</comment>
<dbReference type="GO" id="GO:0004252">
    <property type="term" value="F:serine-type endopeptidase activity"/>
    <property type="evidence" value="ECO:0007669"/>
    <property type="project" value="InterPro"/>
</dbReference>
<dbReference type="InterPro" id="IPR043504">
    <property type="entry name" value="Peptidase_S1_PA_chymotrypsin"/>
</dbReference>
<dbReference type="RefSeq" id="XP_030374513.1">
    <property type="nucleotide sequence ID" value="XM_030518653.1"/>
</dbReference>
<dbReference type="CDD" id="cd00190">
    <property type="entry name" value="Tryp_SPc"/>
    <property type="match status" value="1"/>
</dbReference>
<dbReference type="InterPro" id="IPR001314">
    <property type="entry name" value="Peptidase_S1A"/>
</dbReference>
<keyword evidence="7" id="KW-0732">Signal</keyword>
<feature type="chain" id="PRO_5026686837" description="Phenoloxidase-activating factor 2" evidence="7">
    <location>
        <begin position="21"/>
        <end position="435"/>
    </location>
</feature>
<evidence type="ECO:0000256" key="3">
    <source>
        <dbReference type="ARBA" id="ARBA00023157"/>
    </source>
</evidence>
<dbReference type="InterPro" id="IPR051487">
    <property type="entry name" value="Ser/Thr_Proteases_Immune/Dev"/>
</dbReference>
<evidence type="ECO:0000256" key="2">
    <source>
        <dbReference type="ARBA" id="ARBA00022525"/>
    </source>
</evidence>
<dbReference type="FunFam" id="2.40.10.10:FF:000038">
    <property type="entry name" value="Serine protease"/>
    <property type="match status" value="1"/>
</dbReference>
<comment type="similarity">
    <text evidence="4">Belongs to the peptidase S1 family. CLIP subfamily.</text>
</comment>
<dbReference type="SMART" id="SM00020">
    <property type="entry name" value="Tryp_SPc"/>
    <property type="match status" value="1"/>
</dbReference>
<feature type="signal peptide" evidence="7">
    <location>
        <begin position="1"/>
        <end position="20"/>
    </location>
</feature>
<name>A0A6J2THD1_DROLE</name>
<dbReference type="Pfam" id="PF18322">
    <property type="entry name" value="CLIP_1"/>
    <property type="match status" value="1"/>
</dbReference>
<dbReference type="OrthoDB" id="6261922at2759"/>
<gene>
    <name evidence="10" type="primary">LOC115624064</name>
</gene>
<protein>
    <recommendedName>
        <fullName evidence="5">Phenoloxidase-activating factor 2</fullName>
    </recommendedName>
    <alternativeName>
        <fullName evidence="6">Prophenoloxidase-activating factor II</fullName>
    </alternativeName>
</protein>
<evidence type="ECO:0000256" key="6">
    <source>
        <dbReference type="ARBA" id="ARBA00076468"/>
    </source>
</evidence>
<accession>A0A6J2THD1</accession>
<dbReference type="PRINTS" id="PR00722">
    <property type="entry name" value="CHYMOTRYPSIN"/>
</dbReference>
<dbReference type="SUPFAM" id="SSF50494">
    <property type="entry name" value="Trypsin-like serine proteases"/>
    <property type="match status" value="1"/>
</dbReference>
<dbReference type="GeneID" id="115624064"/>
<dbReference type="Proteomes" id="UP000504634">
    <property type="component" value="Unplaced"/>
</dbReference>
<dbReference type="PANTHER" id="PTHR24256">
    <property type="entry name" value="TRYPTASE-RELATED"/>
    <property type="match status" value="1"/>
</dbReference>
<evidence type="ECO:0000256" key="4">
    <source>
        <dbReference type="ARBA" id="ARBA00024195"/>
    </source>
</evidence>